<evidence type="ECO:0000256" key="1">
    <source>
        <dbReference type="SAM" id="MobiDB-lite"/>
    </source>
</evidence>
<dbReference type="AlphaFoldDB" id="A0A093VDZ3"/>
<comment type="caution">
    <text evidence="2">The sequence shown here is derived from an EMBL/GenBank/DDBJ whole genome shotgun (WGS) entry which is preliminary data.</text>
</comment>
<feature type="region of interest" description="Disordered" evidence="1">
    <location>
        <begin position="235"/>
        <end position="535"/>
    </location>
</feature>
<reference key="1">
    <citation type="journal article" date="2014" name="PLoS Genet.">
        <title>Signature Gene Expression Reveals Novel Clues to the Molecular Mechanisms of Dimorphic Transition in Penicillium marneffei.</title>
        <authorList>
            <person name="Yang E."/>
            <person name="Wang G."/>
            <person name="Cai J."/>
            <person name="Woo P.C."/>
            <person name="Lau S.K."/>
            <person name="Yuen K.-Y."/>
            <person name="Chow W.-N."/>
            <person name="Lin X."/>
        </authorList>
    </citation>
    <scope>NUCLEOTIDE SEQUENCE [LARGE SCALE GENOMIC DNA]</scope>
    <source>
        <strain>PM1</strain>
    </source>
</reference>
<feature type="compositionally biased region" description="Polar residues" evidence="1">
    <location>
        <begin position="491"/>
        <end position="508"/>
    </location>
</feature>
<feature type="compositionally biased region" description="Polar residues" evidence="1">
    <location>
        <begin position="150"/>
        <end position="193"/>
    </location>
</feature>
<feature type="compositionally biased region" description="Polar residues" evidence="1">
    <location>
        <begin position="462"/>
        <end position="478"/>
    </location>
</feature>
<proteinExistence type="predicted"/>
<name>A0A093VDZ3_TALMA</name>
<organism evidence="2">
    <name type="scientific">Talaromyces marneffei PM1</name>
    <dbReference type="NCBI Taxonomy" id="1077442"/>
    <lineage>
        <taxon>Eukaryota</taxon>
        <taxon>Fungi</taxon>
        <taxon>Dikarya</taxon>
        <taxon>Ascomycota</taxon>
        <taxon>Pezizomycotina</taxon>
        <taxon>Eurotiomycetes</taxon>
        <taxon>Eurotiomycetidae</taxon>
        <taxon>Eurotiales</taxon>
        <taxon>Trichocomaceae</taxon>
        <taxon>Talaromyces</taxon>
        <taxon>Talaromyces sect. Talaromyces</taxon>
    </lineage>
</organism>
<feature type="compositionally biased region" description="Low complexity" evidence="1">
    <location>
        <begin position="310"/>
        <end position="323"/>
    </location>
</feature>
<dbReference type="eggNOG" id="ENOG502S2RX">
    <property type="taxonomic scope" value="Eukaryota"/>
</dbReference>
<feature type="compositionally biased region" description="Pro residues" evidence="1">
    <location>
        <begin position="479"/>
        <end position="489"/>
    </location>
</feature>
<evidence type="ECO:0000313" key="2">
    <source>
        <dbReference type="EMBL" id="KFX50762.1"/>
    </source>
</evidence>
<dbReference type="HOGENOM" id="CLU_023414_1_1_1"/>
<feature type="compositionally biased region" description="Polar residues" evidence="1">
    <location>
        <begin position="345"/>
        <end position="356"/>
    </location>
</feature>
<feature type="compositionally biased region" description="Basic and acidic residues" evidence="1">
    <location>
        <begin position="421"/>
        <end position="440"/>
    </location>
</feature>
<protein>
    <recommendedName>
        <fullName evidence="3">TeaA receptor TeaR</fullName>
    </recommendedName>
</protein>
<gene>
    <name evidence="2" type="ORF">GQ26_0060690</name>
</gene>
<dbReference type="EMBL" id="JPOX01000006">
    <property type="protein sequence ID" value="KFX50762.1"/>
    <property type="molecule type" value="Genomic_DNA"/>
</dbReference>
<accession>A0A093VDZ3</accession>
<reference evidence="2" key="2">
    <citation type="journal article" date="2014" name="PLoS Genet.">
        <title>Signature gene expression reveals novel clues to the molecular mechanisms of dimorphic transition in Penicillium marneffei.</title>
        <authorList>
            <person name="Yang E."/>
            <person name="Wang G."/>
            <person name="Cai J."/>
            <person name="Woo P.C."/>
            <person name="Lau S.K."/>
            <person name="Yuen K.-Y."/>
            <person name="Chow W.-N."/>
            <person name="Lin X."/>
        </authorList>
    </citation>
    <scope>NUCLEOTIDE SEQUENCE</scope>
    <source>
        <strain evidence="2">PM1</strain>
    </source>
</reference>
<feature type="compositionally biased region" description="Low complexity" evidence="1">
    <location>
        <begin position="65"/>
        <end position="77"/>
    </location>
</feature>
<feature type="region of interest" description="Disordered" evidence="1">
    <location>
        <begin position="35"/>
        <end position="86"/>
    </location>
</feature>
<feature type="region of interest" description="Disordered" evidence="1">
    <location>
        <begin position="149"/>
        <end position="204"/>
    </location>
</feature>
<feature type="compositionally biased region" description="Low complexity" evidence="1">
    <location>
        <begin position="44"/>
        <end position="53"/>
    </location>
</feature>
<sequence length="542" mass="59038">MAGTATAISSTDALTSPPNILTAWDLAVPLGQEADTITPKRTSNESSSLYNKSSYRHRTPNGNPRSRTSSQTGSRRGSNAHDNYGREIGLTTKDMADSYNNGHAWKGEQSGKTPVDPEVMVNDDNWIHRDKLARIESEELQQAAMRIQRQVRTGSKSSSMRGRSHDTQSLNGTVATPSEQTEPWPGSQRQQLESPIPLEDSDEQEIEVERANWDLRRPEEIAASFVEGFDDSSKFYKSPALKKSSSRIPVLASSPHQVSDLNDRESSVQRIRARTIGSEDEDCVSHSPSHRANESAVIDTPEASPEPADSTTPPLSTSRPSSRGGVLAQAPSSPTKKAPTKGTARKSSAPPNNRKPSASVKPRATSGSSTKDRPVTRSGDNRPSTSANRPEGDPPWLATMYKPDPRLPPDQQMLPTHAKKMQQEQWEKEGKTPTTYDREFAPLAVRPDEPMQLPAPEVKNEAATTDGDNLAAESTSPWPLQPPRSPEPTRPGTSGTNYSTMPKVQTAPQIALPAPQRVQRNLPPSPQEDEKVGKGCGCCIVM</sequence>
<evidence type="ECO:0008006" key="3">
    <source>
        <dbReference type="Google" id="ProtNLM"/>
    </source>
</evidence>